<dbReference type="Proteomes" id="UP000006813">
    <property type="component" value="Unassembled WGS sequence"/>
</dbReference>
<proteinExistence type="predicted"/>
<name>G5BGY1_HETGA</name>
<reference evidence="1 2" key="1">
    <citation type="journal article" date="2011" name="Nature">
        <title>Genome sequencing reveals insights into physiology and longevity of the naked mole rat.</title>
        <authorList>
            <person name="Kim E.B."/>
            <person name="Fang X."/>
            <person name="Fushan A.A."/>
            <person name="Huang Z."/>
            <person name="Lobanov A.V."/>
            <person name="Han L."/>
            <person name="Marino S.M."/>
            <person name="Sun X."/>
            <person name="Turanov A.A."/>
            <person name="Yang P."/>
            <person name="Yim S.H."/>
            <person name="Zhao X."/>
            <person name="Kasaikina M.V."/>
            <person name="Stoletzki N."/>
            <person name="Peng C."/>
            <person name="Polak P."/>
            <person name="Xiong Z."/>
            <person name="Kiezun A."/>
            <person name="Zhu Y."/>
            <person name="Chen Y."/>
            <person name="Kryukov G.V."/>
            <person name="Zhang Q."/>
            <person name="Peshkin L."/>
            <person name="Yang L."/>
            <person name="Bronson R.T."/>
            <person name="Buffenstein R."/>
            <person name="Wang B."/>
            <person name="Han C."/>
            <person name="Li Q."/>
            <person name="Chen L."/>
            <person name="Zhao W."/>
            <person name="Sunyaev S.R."/>
            <person name="Park T.J."/>
            <person name="Zhang G."/>
            <person name="Wang J."/>
            <person name="Gladyshev V.N."/>
        </authorList>
    </citation>
    <scope>NUCLEOTIDE SEQUENCE [LARGE SCALE GENOMIC DNA]</scope>
</reference>
<evidence type="ECO:0000313" key="1">
    <source>
        <dbReference type="EMBL" id="EHB08542.1"/>
    </source>
</evidence>
<sequence>MHYYRYSNAEVSCWYKYLLFSYNIVFWVRKTIRKEQPAISSVVMQDKDSSLVMAAQGGGCGDPYWSRSVL</sequence>
<organism evidence="1 2">
    <name type="scientific">Heterocephalus glaber</name>
    <name type="common">Naked mole rat</name>
    <dbReference type="NCBI Taxonomy" id="10181"/>
    <lineage>
        <taxon>Eukaryota</taxon>
        <taxon>Metazoa</taxon>
        <taxon>Chordata</taxon>
        <taxon>Craniata</taxon>
        <taxon>Vertebrata</taxon>
        <taxon>Euteleostomi</taxon>
        <taxon>Mammalia</taxon>
        <taxon>Eutheria</taxon>
        <taxon>Euarchontoglires</taxon>
        <taxon>Glires</taxon>
        <taxon>Rodentia</taxon>
        <taxon>Hystricomorpha</taxon>
        <taxon>Bathyergidae</taxon>
        <taxon>Heterocephalus</taxon>
    </lineage>
</organism>
<dbReference type="AlphaFoldDB" id="G5BGY1"/>
<protein>
    <submittedName>
        <fullName evidence="1">Tetraspanin-14</fullName>
    </submittedName>
</protein>
<dbReference type="EMBL" id="JH170294">
    <property type="protein sequence ID" value="EHB08542.1"/>
    <property type="molecule type" value="Genomic_DNA"/>
</dbReference>
<gene>
    <name evidence="1" type="ORF">GW7_04155</name>
</gene>
<dbReference type="InParanoid" id="G5BGY1"/>
<accession>G5BGY1</accession>
<evidence type="ECO:0000313" key="2">
    <source>
        <dbReference type="Proteomes" id="UP000006813"/>
    </source>
</evidence>